<dbReference type="SUPFAM" id="SSF52540">
    <property type="entry name" value="P-loop containing nucleoside triphosphate hydrolases"/>
    <property type="match status" value="1"/>
</dbReference>
<dbReference type="Pfam" id="PF13361">
    <property type="entry name" value="UvrD_C"/>
    <property type="match status" value="1"/>
</dbReference>
<keyword evidence="2" id="KW-0378">Hydrolase</keyword>
<keyword evidence="3" id="KW-0347">Helicase</keyword>
<dbReference type="EMBL" id="BART01030310">
    <property type="protein sequence ID" value="GAH16241.1"/>
    <property type="molecule type" value="Genomic_DNA"/>
</dbReference>
<evidence type="ECO:0000256" key="2">
    <source>
        <dbReference type="ARBA" id="ARBA00022801"/>
    </source>
</evidence>
<feature type="domain" description="UvrD-like helicase C-terminal" evidence="5">
    <location>
        <begin position="33"/>
        <end position="125"/>
    </location>
</feature>
<dbReference type="InterPro" id="IPR014017">
    <property type="entry name" value="DNA_helicase_UvrD-like_C"/>
</dbReference>
<dbReference type="GO" id="GO:0016787">
    <property type="term" value="F:hydrolase activity"/>
    <property type="evidence" value="ECO:0007669"/>
    <property type="project" value="UniProtKB-KW"/>
</dbReference>
<dbReference type="GO" id="GO:0004386">
    <property type="term" value="F:helicase activity"/>
    <property type="evidence" value="ECO:0007669"/>
    <property type="project" value="UniProtKB-KW"/>
</dbReference>
<organism evidence="6">
    <name type="scientific">marine sediment metagenome</name>
    <dbReference type="NCBI Taxonomy" id="412755"/>
    <lineage>
        <taxon>unclassified sequences</taxon>
        <taxon>metagenomes</taxon>
        <taxon>ecological metagenomes</taxon>
    </lineage>
</organism>
<evidence type="ECO:0000256" key="1">
    <source>
        <dbReference type="ARBA" id="ARBA00022741"/>
    </source>
</evidence>
<dbReference type="Gene3D" id="3.40.50.300">
    <property type="entry name" value="P-loop containing nucleotide triphosphate hydrolases"/>
    <property type="match status" value="1"/>
</dbReference>
<evidence type="ECO:0000256" key="4">
    <source>
        <dbReference type="ARBA" id="ARBA00022840"/>
    </source>
</evidence>
<reference evidence="6" key="1">
    <citation type="journal article" date="2014" name="Front. Microbiol.">
        <title>High frequency of phylogenetically diverse reductive dehalogenase-homologous genes in deep subseafloor sedimentary metagenomes.</title>
        <authorList>
            <person name="Kawai M."/>
            <person name="Futagami T."/>
            <person name="Toyoda A."/>
            <person name="Takaki Y."/>
            <person name="Nishi S."/>
            <person name="Hori S."/>
            <person name="Arai W."/>
            <person name="Tsubouchi T."/>
            <person name="Morono Y."/>
            <person name="Uchiyama I."/>
            <person name="Ito T."/>
            <person name="Fujiyama A."/>
            <person name="Inagaki F."/>
            <person name="Takami H."/>
        </authorList>
    </citation>
    <scope>NUCLEOTIDE SEQUENCE</scope>
    <source>
        <strain evidence="6">Expedition CK06-06</strain>
    </source>
</reference>
<comment type="caution">
    <text evidence="6">The sequence shown here is derived from an EMBL/GenBank/DDBJ whole genome shotgun (WGS) entry which is preliminary data.</text>
</comment>
<evidence type="ECO:0000259" key="5">
    <source>
        <dbReference type="Pfam" id="PF13361"/>
    </source>
</evidence>
<sequence length="126" mass="14656">MSYRVTNVGKKNLTAYVKYFVDYSPEDSPTEVILDLIKLLEDHVKSKYKDWQNRLDDLNQVGVYAQRYPTIRKFLETLSLNLSSIESKTVTTGDQNIEEKPLVLSTIHRAKGLEWRVVFIPMLCED</sequence>
<evidence type="ECO:0000313" key="6">
    <source>
        <dbReference type="EMBL" id="GAH16241.1"/>
    </source>
</evidence>
<feature type="non-terminal residue" evidence="6">
    <location>
        <position position="126"/>
    </location>
</feature>
<evidence type="ECO:0000256" key="3">
    <source>
        <dbReference type="ARBA" id="ARBA00022806"/>
    </source>
</evidence>
<dbReference type="AlphaFoldDB" id="X1D660"/>
<gene>
    <name evidence="6" type="ORF">S01H4_52964</name>
</gene>
<keyword evidence="1" id="KW-0547">Nucleotide-binding</keyword>
<accession>X1D660</accession>
<protein>
    <recommendedName>
        <fullName evidence="5">UvrD-like helicase C-terminal domain-containing protein</fullName>
    </recommendedName>
</protein>
<dbReference type="Gene3D" id="1.10.486.10">
    <property type="entry name" value="PCRA, domain 4"/>
    <property type="match status" value="1"/>
</dbReference>
<proteinExistence type="predicted"/>
<dbReference type="InterPro" id="IPR027417">
    <property type="entry name" value="P-loop_NTPase"/>
</dbReference>
<keyword evidence="4" id="KW-0067">ATP-binding</keyword>
<name>X1D660_9ZZZZ</name>
<dbReference type="GO" id="GO:0005524">
    <property type="term" value="F:ATP binding"/>
    <property type="evidence" value="ECO:0007669"/>
    <property type="project" value="UniProtKB-KW"/>
</dbReference>